<dbReference type="PROSITE" id="PS50878">
    <property type="entry name" value="RT_POL"/>
    <property type="match status" value="1"/>
</dbReference>
<keyword evidence="1" id="KW-0812">Transmembrane</keyword>
<dbReference type="EnsemblPlants" id="TuG1812G0300004259.01.T01">
    <property type="protein sequence ID" value="TuG1812G0300004259.01.T01.cds308768"/>
    <property type="gene ID" value="TuG1812G0300004259.01"/>
</dbReference>
<proteinExistence type="predicted"/>
<sequence length="74" mass="8586">MPMGLSEAPGTFMRLMHFVLHPYIGVFVVVYFNDILVFSKSIKDHVNHVRAVLQTLRKERLYANMKKCTFGVDK</sequence>
<protein>
    <recommendedName>
        <fullName evidence="2">Reverse transcriptase domain-containing protein</fullName>
    </recommendedName>
</protein>
<evidence type="ECO:0000313" key="4">
    <source>
        <dbReference type="Proteomes" id="UP000015106"/>
    </source>
</evidence>
<dbReference type="Pfam" id="PF00078">
    <property type="entry name" value="RVT_1"/>
    <property type="match status" value="1"/>
</dbReference>
<reference evidence="4" key="1">
    <citation type="journal article" date="2013" name="Nature">
        <title>Draft genome of the wheat A-genome progenitor Triticum urartu.</title>
        <authorList>
            <person name="Ling H.Q."/>
            <person name="Zhao S."/>
            <person name="Liu D."/>
            <person name="Wang J."/>
            <person name="Sun H."/>
            <person name="Zhang C."/>
            <person name="Fan H."/>
            <person name="Li D."/>
            <person name="Dong L."/>
            <person name="Tao Y."/>
            <person name="Gao C."/>
            <person name="Wu H."/>
            <person name="Li Y."/>
            <person name="Cui Y."/>
            <person name="Guo X."/>
            <person name="Zheng S."/>
            <person name="Wang B."/>
            <person name="Yu K."/>
            <person name="Liang Q."/>
            <person name="Yang W."/>
            <person name="Lou X."/>
            <person name="Chen J."/>
            <person name="Feng M."/>
            <person name="Jian J."/>
            <person name="Zhang X."/>
            <person name="Luo G."/>
            <person name="Jiang Y."/>
            <person name="Liu J."/>
            <person name="Wang Z."/>
            <person name="Sha Y."/>
            <person name="Zhang B."/>
            <person name="Wu H."/>
            <person name="Tang D."/>
            <person name="Shen Q."/>
            <person name="Xue P."/>
            <person name="Zou S."/>
            <person name="Wang X."/>
            <person name="Liu X."/>
            <person name="Wang F."/>
            <person name="Yang Y."/>
            <person name="An X."/>
            <person name="Dong Z."/>
            <person name="Zhang K."/>
            <person name="Zhang X."/>
            <person name="Luo M.C."/>
            <person name="Dvorak J."/>
            <person name="Tong Y."/>
            <person name="Wang J."/>
            <person name="Yang H."/>
            <person name="Li Z."/>
            <person name="Wang D."/>
            <person name="Zhang A."/>
            <person name="Wang J."/>
        </authorList>
    </citation>
    <scope>NUCLEOTIDE SEQUENCE</scope>
    <source>
        <strain evidence="4">cv. G1812</strain>
    </source>
</reference>
<dbReference type="Gramene" id="TuG1812G0300004259.01.T01">
    <property type="protein sequence ID" value="TuG1812G0300004259.01.T01.cds308768"/>
    <property type="gene ID" value="TuG1812G0300004259.01"/>
</dbReference>
<reference evidence="3" key="3">
    <citation type="submission" date="2022-06" db="UniProtKB">
        <authorList>
            <consortium name="EnsemblPlants"/>
        </authorList>
    </citation>
    <scope>IDENTIFICATION</scope>
</reference>
<accession>A0A8R7TZY9</accession>
<feature type="transmembrane region" description="Helical" evidence="1">
    <location>
        <begin position="20"/>
        <end position="38"/>
    </location>
</feature>
<dbReference type="InterPro" id="IPR043128">
    <property type="entry name" value="Rev_trsase/Diguanyl_cyclase"/>
</dbReference>
<dbReference type="Proteomes" id="UP000015106">
    <property type="component" value="Chromosome 3"/>
</dbReference>
<evidence type="ECO:0000256" key="1">
    <source>
        <dbReference type="SAM" id="Phobius"/>
    </source>
</evidence>
<evidence type="ECO:0000259" key="2">
    <source>
        <dbReference type="PROSITE" id="PS50878"/>
    </source>
</evidence>
<dbReference type="CDD" id="cd01647">
    <property type="entry name" value="RT_LTR"/>
    <property type="match status" value="1"/>
</dbReference>
<dbReference type="PANTHER" id="PTHR24559:SF437">
    <property type="entry name" value="RNA-DIRECTED DNA POLYMERASE HOMOLOG"/>
    <property type="match status" value="1"/>
</dbReference>
<dbReference type="AlphaFoldDB" id="A0A8R7TZY9"/>
<dbReference type="Gene3D" id="3.30.70.270">
    <property type="match status" value="1"/>
</dbReference>
<dbReference type="PANTHER" id="PTHR24559">
    <property type="entry name" value="TRANSPOSON TY3-I GAG-POL POLYPROTEIN"/>
    <property type="match status" value="1"/>
</dbReference>
<reference evidence="3" key="2">
    <citation type="submission" date="2018-03" db="EMBL/GenBank/DDBJ databases">
        <title>The Triticum urartu genome reveals the dynamic nature of wheat genome evolution.</title>
        <authorList>
            <person name="Ling H."/>
            <person name="Ma B."/>
            <person name="Shi X."/>
            <person name="Liu H."/>
            <person name="Dong L."/>
            <person name="Sun H."/>
            <person name="Cao Y."/>
            <person name="Gao Q."/>
            <person name="Zheng S."/>
            <person name="Li Y."/>
            <person name="Yu Y."/>
            <person name="Du H."/>
            <person name="Qi M."/>
            <person name="Li Y."/>
            <person name="Yu H."/>
            <person name="Cui Y."/>
            <person name="Wang N."/>
            <person name="Chen C."/>
            <person name="Wu H."/>
            <person name="Zhao Y."/>
            <person name="Zhang J."/>
            <person name="Li Y."/>
            <person name="Zhou W."/>
            <person name="Zhang B."/>
            <person name="Hu W."/>
            <person name="Eijk M."/>
            <person name="Tang J."/>
            <person name="Witsenboer H."/>
            <person name="Zhao S."/>
            <person name="Li Z."/>
            <person name="Zhang A."/>
            <person name="Wang D."/>
            <person name="Liang C."/>
        </authorList>
    </citation>
    <scope>NUCLEOTIDE SEQUENCE [LARGE SCALE GENOMIC DNA]</scope>
    <source>
        <strain evidence="3">cv. G1812</strain>
    </source>
</reference>
<keyword evidence="4" id="KW-1185">Reference proteome</keyword>
<dbReference type="SUPFAM" id="SSF56672">
    <property type="entry name" value="DNA/RNA polymerases"/>
    <property type="match status" value="1"/>
</dbReference>
<keyword evidence="1" id="KW-1133">Transmembrane helix</keyword>
<dbReference type="InterPro" id="IPR043502">
    <property type="entry name" value="DNA/RNA_pol_sf"/>
</dbReference>
<name>A0A8R7TZY9_TRIUA</name>
<organism evidence="3 4">
    <name type="scientific">Triticum urartu</name>
    <name type="common">Red wild einkorn</name>
    <name type="synonym">Crithodium urartu</name>
    <dbReference type="NCBI Taxonomy" id="4572"/>
    <lineage>
        <taxon>Eukaryota</taxon>
        <taxon>Viridiplantae</taxon>
        <taxon>Streptophyta</taxon>
        <taxon>Embryophyta</taxon>
        <taxon>Tracheophyta</taxon>
        <taxon>Spermatophyta</taxon>
        <taxon>Magnoliopsida</taxon>
        <taxon>Liliopsida</taxon>
        <taxon>Poales</taxon>
        <taxon>Poaceae</taxon>
        <taxon>BOP clade</taxon>
        <taxon>Pooideae</taxon>
        <taxon>Triticodae</taxon>
        <taxon>Triticeae</taxon>
        <taxon>Triticinae</taxon>
        <taxon>Triticum</taxon>
    </lineage>
</organism>
<evidence type="ECO:0000313" key="3">
    <source>
        <dbReference type="EnsemblPlants" id="TuG1812G0300004259.01.T01.cds308768"/>
    </source>
</evidence>
<dbReference type="InterPro" id="IPR053134">
    <property type="entry name" value="RNA-dir_DNA_polymerase"/>
</dbReference>
<feature type="domain" description="Reverse transcriptase" evidence="2">
    <location>
        <begin position="1"/>
        <end position="74"/>
    </location>
</feature>
<dbReference type="InterPro" id="IPR000477">
    <property type="entry name" value="RT_dom"/>
</dbReference>
<keyword evidence="1" id="KW-0472">Membrane</keyword>